<dbReference type="EMBL" id="JACGAN010000008">
    <property type="protein sequence ID" value="MBA5746702.1"/>
    <property type="molecule type" value="Genomic_DNA"/>
</dbReference>
<name>A0ABR5ZYK6_9LACT</name>
<feature type="transmembrane region" description="Helical" evidence="1">
    <location>
        <begin position="20"/>
        <end position="42"/>
    </location>
</feature>
<gene>
    <name evidence="2" type="ORF">H3232_05795</name>
</gene>
<evidence type="ECO:0000313" key="3">
    <source>
        <dbReference type="Proteomes" id="UP000540056"/>
    </source>
</evidence>
<reference evidence="2 3" key="1">
    <citation type="submission" date="2020-07" db="EMBL/GenBank/DDBJ databases">
        <title>Draft Genome Sequences of Lactobacillales Isolated from the International Space Station.</title>
        <authorList>
            <person name="Bharadwaj A.R."/>
            <person name="Singh N.K."/>
            <person name="Wood J.M."/>
            <person name="Debieu M."/>
            <person name="O'Hara N.B."/>
            <person name="Karouia F."/>
            <person name="Mason C.E."/>
            <person name="Venkateswaran K."/>
        </authorList>
    </citation>
    <scope>NUCLEOTIDE SEQUENCE [LARGE SCALE GENOMIC DNA]</scope>
    <source>
        <strain evidence="2 3">151250015-1-258-55</strain>
    </source>
</reference>
<organism evidence="2 3">
    <name type="scientific">Aerococcus urinaeequi</name>
    <dbReference type="NCBI Taxonomy" id="51665"/>
    <lineage>
        <taxon>Bacteria</taxon>
        <taxon>Bacillati</taxon>
        <taxon>Bacillota</taxon>
        <taxon>Bacilli</taxon>
        <taxon>Lactobacillales</taxon>
        <taxon>Aerococcaceae</taxon>
        <taxon>Aerococcus</taxon>
    </lineage>
</organism>
<dbReference type="Proteomes" id="UP000540056">
    <property type="component" value="Unassembled WGS sequence"/>
</dbReference>
<evidence type="ECO:0000313" key="2">
    <source>
        <dbReference type="EMBL" id="MBA5746702.1"/>
    </source>
</evidence>
<protein>
    <submittedName>
        <fullName evidence="2">Uncharacterized protein</fullName>
    </submittedName>
</protein>
<keyword evidence="1" id="KW-0472">Membrane</keyword>
<dbReference type="RefSeq" id="WP_182023412.1">
    <property type="nucleotide sequence ID" value="NZ_JACGAM010000008.1"/>
</dbReference>
<accession>A0ABR5ZYK6</accession>
<keyword evidence="1" id="KW-1133">Transmembrane helix</keyword>
<proteinExistence type="predicted"/>
<comment type="caution">
    <text evidence="2">The sequence shown here is derived from an EMBL/GenBank/DDBJ whole genome shotgun (WGS) entry which is preliminary data.</text>
</comment>
<keyword evidence="1" id="KW-0812">Transmembrane</keyword>
<keyword evidence="3" id="KW-1185">Reference proteome</keyword>
<sequence length="208" mass="24668">MTSEEYVNQVNRLMDLQTTYLNIFLWFLGIVIAIILALQWWLNNKQMEHIKVLTKQEVIKEIEESLGVSSIEEFKNYVKKQVTNLKYDMHNQVGDIVKERDRTDAARLYYELIPLQYEETFLWRIPLIIDAYNTYISDNIRNFNSFVSDISGLITVTQNEGKLNEGVNSPHIDIIIDRLTEIEKGFNEKSNQLEHLNKLIKMYKRFEK</sequence>
<evidence type="ECO:0000256" key="1">
    <source>
        <dbReference type="SAM" id="Phobius"/>
    </source>
</evidence>